<gene>
    <name evidence="2" type="ORF">UFOVP107_33</name>
    <name evidence="3" type="ORF">UFOVP214_18</name>
</gene>
<evidence type="ECO:0000313" key="3">
    <source>
        <dbReference type="EMBL" id="CAB5218447.1"/>
    </source>
</evidence>
<proteinExistence type="predicted"/>
<dbReference type="InterPro" id="IPR009057">
    <property type="entry name" value="Homeodomain-like_sf"/>
</dbReference>
<accession>A0A6J5L5K8</accession>
<dbReference type="InterPro" id="IPR055247">
    <property type="entry name" value="InsJ-like_HTH"/>
</dbReference>
<dbReference type="EMBL" id="LR798264">
    <property type="protein sequence ID" value="CAB5218447.1"/>
    <property type="molecule type" value="Genomic_DNA"/>
</dbReference>
<protein>
    <submittedName>
        <fullName evidence="2">Helix-turn-helix domain containing protein</fullName>
    </submittedName>
</protein>
<dbReference type="EMBL" id="LR796224">
    <property type="protein sequence ID" value="CAB4128457.1"/>
    <property type="molecule type" value="Genomic_DNA"/>
</dbReference>
<evidence type="ECO:0000313" key="2">
    <source>
        <dbReference type="EMBL" id="CAB4128457.1"/>
    </source>
</evidence>
<organism evidence="2">
    <name type="scientific">uncultured Caudovirales phage</name>
    <dbReference type="NCBI Taxonomy" id="2100421"/>
    <lineage>
        <taxon>Viruses</taxon>
        <taxon>Duplodnaviria</taxon>
        <taxon>Heunggongvirae</taxon>
        <taxon>Uroviricota</taxon>
        <taxon>Caudoviricetes</taxon>
        <taxon>Peduoviridae</taxon>
        <taxon>Maltschvirus</taxon>
        <taxon>Maltschvirus maltsch</taxon>
    </lineage>
</organism>
<reference evidence="2" key="1">
    <citation type="submission" date="2020-04" db="EMBL/GenBank/DDBJ databases">
        <authorList>
            <person name="Chiriac C."/>
            <person name="Salcher M."/>
            <person name="Ghai R."/>
            <person name="Kavagutti S V."/>
        </authorList>
    </citation>
    <scope>NUCLEOTIDE SEQUENCE</scope>
</reference>
<evidence type="ECO:0000259" key="1">
    <source>
        <dbReference type="Pfam" id="PF13518"/>
    </source>
</evidence>
<dbReference type="Pfam" id="PF13518">
    <property type="entry name" value="HTH_28"/>
    <property type="match status" value="1"/>
</dbReference>
<sequence>MSIVSKIHDMEPQHVIDIVRANGVRRACKILKVGTHVLARFLKLHHYEHSPQWTKKHVLQYYINNGFSAKEMAEEFGCSVDTVYTWLNKFDMVVHYRPWTAQEEKYLQFMAFQEPWPIIAEKLGRTIGSVQVRTKRLGIKCHEMIGYTIEDICNDVHMTQEQVRVWCNKLGLKSSVVKTTKHVTVNPIDFYEWLQAGNVFRIEDIGKCAHWLKELHASAMQEYITNKEIYSYTTNVMDYAARQEWPERVVPQPLIYIQRNGIGNVYKRAEVYEWLKHYRYTLPRRITASMPNYLWWRDFANDWDYKYIYRSDVMAIINEYPNKIGFLRTDYGFPKSTDSMHGYFVREEIIRWCQSTGMYSDLLQELLKTI</sequence>
<dbReference type="SUPFAM" id="SSF46689">
    <property type="entry name" value="Homeodomain-like"/>
    <property type="match status" value="1"/>
</dbReference>
<name>A0A6J5L5K8_9CAUD</name>
<feature type="domain" description="Insertion element IS150 protein InsJ-like helix-turn-helix" evidence="1">
    <location>
        <begin position="55"/>
        <end position="90"/>
    </location>
</feature>